<comment type="caution">
    <text evidence="7">The sequence shown here is derived from an EMBL/GenBank/DDBJ whole genome shotgun (WGS) entry which is preliminary data.</text>
</comment>
<keyword evidence="4" id="KW-0804">Transcription</keyword>
<dbReference type="Gene3D" id="1.10.1740.10">
    <property type="match status" value="1"/>
</dbReference>
<dbReference type="CDD" id="cd06171">
    <property type="entry name" value="Sigma70_r4"/>
    <property type="match status" value="1"/>
</dbReference>
<keyword evidence="2" id="KW-0805">Transcription regulation</keyword>
<proteinExistence type="inferred from homology"/>
<dbReference type="OrthoDB" id="9784272at2"/>
<dbReference type="GO" id="GO:0003677">
    <property type="term" value="F:DNA binding"/>
    <property type="evidence" value="ECO:0007669"/>
    <property type="project" value="InterPro"/>
</dbReference>
<dbReference type="Pfam" id="PF08281">
    <property type="entry name" value="Sigma70_r4_2"/>
    <property type="match status" value="1"/>
</dbReference>
<dbReference type="Proteomes" id="UP000284395">
    <property type="component" value="Unassembled WGS sequence"/>
</dbReference>
<dbReference type="InterPro" id="IPR036388">
    <property type="entry name" value="WH-like_DNA-bd_sf"/>
</dbReference>
<dbReference type="Gene3D" id="1.10.10.10">
    <property type="entry name" value="Winged helix-like DNA-binding domain superfamily/Winged helix DNA-binding domain"/>
    <property type="match status" value="1"/>
</dbReference>
<keyword evidence="3" id="KW-0731">Sigma factor</keyword>
<accession>A0A420EAA7</accession>
<evidence type="ECO:0000256" key="1">
    <source>
        <dbReference type="ARBA" id="ARBA00010641"/>
    </source>
</evidence>
<dbReference type="PANTHER" id="PTHR43133">
    <property type="entry name" value="RNA POLYMERASE ECF-TYPE SIGMA FACTO"/>
    <property type="match status" value="1"/>
</dbReference>
<comment type="similarity">
    <text evidence="1">Belongs to the sigma-70 factor family. ECF subfamily.</text>
</comment>
<dbReference type="SUPFAM" id="SSF88659">
    <property type="entry name" value="Sigma3 and sigma4 domains of RNA polymerase sigma factors"/>
    <property type="match status" value="1"/>
</dbReference>
<dbReference type="SUPFAM" id="SSF88946">
    <property type="entry name" value="Sigma2 domain of RNA polymerase sigma factors"/>
    <property type="match status" value="1"/>
</dbReference>
<dbReference type="GO" id="GO:0006352">
    <property type="term" value="P:DNA-templated transcription initiation"/>
    <property type="evidence" value="ECO:0007669"/>
    <property type="project" value="InterPro"/>
</dbReference>
<evidence type="ECO:0000256" key="4">
    <source>
        <dbReference type="ARBA" id="ARBA00023163"/>
    </source>
</evidence>
<evidence type="ECO:0000313" key="7">
    <source>
        <dbReference type="EMBL" id="RKF17627.1"/>
    </source>
</evidence>
<keyword evidence="8" id="KW-1185">Reference proteome</keyword>
<evidence type="ECO:0000256" key="3">
    <source>
        <dbReference type="ARBA" id="ARBA00023082"/>
    </source>
</evidence>
<evidence type="ECO:0000259" key="5">
    <source>
        <dbReference type="Pfam" id="PF04542"/>
    </source>
</evidence>
<dbReference type="EMBL" id="RAPF01000014">
    <property type="protein sequence ID" value="RKF17627.1"/>
    <property type="molecule type" value="Genomic_DNA"/>
</dbReference>
<dbReference type="InterPro" id="IPR007627">
    <property type="entry name" value="RNA_pol_sigma70_r2"/>
</dbReference>
<dbReference type="InterPro" id="IPR013325">
    <property type="entry name" value="RNA_pol_sigma_r2"/>
</dbReference>
<dbReference type="AlphaFoldDB" id="A0A420EAA7"/>
<feature type="domain" description="RNA polymerase sigma factor 70 region 4 type 2" evidence="6">
    <location>
        <begin position="111"/>
        <end position="163"/>
    </location>
</feature>
<reference evidence="7 8" key="1">
    <citation type="submission" date="2018-09" db="EMBL/GenBank/DDBJ databases">
        <title>Altererythrobacter spongiae sp. nov., isolated from a marine sponge.</title>
        <authorList>
            <person name="Zhuang L."/>
            <person name="Luo L."/>
        </authorList>
    </citation>
    <scope>NUCLEOTIDE SEQUENCE [LARGE SCALE GENOMIC DNA]</scope>
    <source>
        <strain evidence="7 8">HN-Y73</strain>
    </source>
</reference>
<evidence type="ECO:0000313" key="8">
    <source>
        <dbReference type="Proteomes" id="UP000284395"/>
    </source>
</evidence>
<sequence>MERSKDKAIGLYAAHRGELVNYATHILGDRARAEDVVQDAWLRYDRAVGRTAIREPLQYLYRVVRNVALDGRQRINLDNKRHAEDFDEIAATLASDRPTPEAEATARNELELVRTALSELPERTRIAVEMHRFGGHTLTEIARHLGVSVGTAHALVADGVKHCHRRREGGA</sequence>
<dbReference type="InterPro" id="IPR013249">
    <property type="entry name" value="RNA_pol_sigma70_r4_t2"/>
</dbReference>
<protein>
    <submittedName>
        <fullName evidence="7">Sigma-70 family RNA polymerase sigma factor</fullName>
    </submittedName>
</protein>
<dbReference type="InterPro" id="IPR014284">
    <property type="entry name" value="RNA_pol_sigma-70_dom"/>
</dbReference>
<name>A0A420EAA7_9SPHN</name>
<gene>
    <name evidence="7" type="ORF">D6851_16430</name>
</gene>
<organism evidence="7 8">
    <name type="scientific">Altericroceibacterium spongiae</name>
    <dbReference type="NCBI Taxonomy" id="2320269"/>
    <lineage>
        <taxon>Bacteria</taxon>
        <taxon>Pseudomonadati</taxon>
        <taxon>Pseudomonadota</taxon>
        <taxon>Alphaproteobacteria</taxon>
        <taxon>Sphingomonadales</taxon>
        <taxon>Erythrobacteraceae</taxon>
        <taxon>Altericroceibacterium</taxon>
    </lineage>
</organism>
<dbReference type="PANTHER" id="PTHR43133:SF63">
    <property type="entry name" value="RNA POLYMERASE SIGMA FACTOR FECI-RELATED"/>
    <property type="match status" value="1"/>
</dbReference>
<dbReference type="NCBIfam" id="TIGR02937">
    <property type="entry name" value="sigma70-ECF"/>
    <property type="match status" value="1"/>
</dbReference>
<dbReference type="InterPro" id="IPR013324">
    <property type="entry name" value="RNA_pol_sigma_r3/r4-like"/>
</dbReference>
<dbReference type="InterPro" id="IPR039425">
    <property type="entry name" value="RNA_pol_sigma-70-like"/>
</dbReference>
<feature type="domain" description="RNA polymerase sigma-70 region 2" evidence="5">
    <location>
        <begin position="11"/>
        <end position="72"/>
    </location>
</feature>
<evidence type="ECO:0000256" key="2">
    <source>
        <dbReference type="ARBA" id="ARBA00023015"/>
    </source>
</evidence>
<dbReference type="GO" id="GO:0016987">
    <property type="term" value="F:sigma factor activity"/>
    <property type="evidence" value="ECO:0007669"/>
    <property type="project" value="UniProtKB-KW"/>
</dbReference>
<dbReference type="Pfam" id="PF04542">
    <property type="entry name" value="Sigma70_r2"/>
    <property type="match status" value="1"/>
</dbReference>
<evidence type="ECO:0000259" key="6">
    <source>
        <dbReference type="Pfam" id="PF08281"/>
    </source>
</evidence>